<dbReference type="AlphaFoldDB" id="A0A542ZLK7"/>
<evidence type="ECO:0000256" key="1">
    <source>
        <dbReference type="SAM" id="MobiDB-lite"/>
    </source>
</evidence>
<keyword evidence="5" id="KW-1185">Reference proteome</keyword>
<feature type="domain" description="Glucose/Sorbosone dehydrogenase" evidence="3">
    <location>
        <begin position="70"/>
        <end position="361"/>
    </location>
</feature>
<dbReference type="PANTHER" id="PTHR19328:SF13">
    <property type="entry name" value="HIPL1 PROTEIN"/>
    <property type="match status" value="1"/>
</dbReference>
<protein>
    <submittedName>
        <fullName evidence="4">Glucose/arabinose dehydrogenase</fullName>
    </submittedName>
</protein>
<reference evidence="4 5" key="1">
    <citation type="submission" date="2019-06" db="EMBL/GenBank/DDBJ databases">
        <title>Sequencing the genomes of 1000 actinobacteria strains.</title>
        <authorList>
            <person name="Klenk H.-P."/>
        </authorList>
    </citation>
    <scope>NUCLEOTIDE SEQUENCE [LARGE SCALE GENOMIC DNA]</scope>
    <source>
        <strain evidence="4 5">DSM 18082</strain>
    </source>
</reference>
<dbReference type="PROSITE" id="PS51257">
    <property type="entry name" value="PROKAR_LIPOPROTEIN"/>
    <property type="match status" value="1"/>
</dbReference>
<accession>A0A542ZLK7</accession>
<comment type="caution">
    <text evidence="4">The sequence shown here is derived from an EMBL/GenBank/DDBJ whole genome shotgun (WGS) entry which is preliminary data.</text>
</comment>
<evidence type="ECO:0000259" key="3">
    <source>
        <dbReference type="Pfam" id="PF07995"/>
    </source>
</evidence>
<dbReference type="InterPro" id="IPR011041">
    <property type="entry name" value="Quinoprot_gluc/sorb_DH_b-prop"/>
</dbReference>
<dbReference type="Proteomes" id="UP000319514">
    <property type="component" value="Unassembled WGS sequence"/>
</dbReference>
<name>A0A542ZLK7_9MICO</name>
<feature type="signal peptide" evidence="2">
    <location>
        <begin position="1"/>
        <end position="24"/>
    </location>
</feature>
<organism evidence="4 5">
    <name type="scientific">Oryzihumus leptocrescens</name>
    <dbReference type="NCBI Taxonomy" id="297536"/>
    <lineage>
        <taxon>Bacteria</taxon>
        <taxon>Bacillati</taxon>
        <taxon>Actinomycetota</taxon>
        <taxon>Actinomycetes</taxon>
        <taxon>Micrococcales</taxon>
        <taxon>Intrasporangiaceae</taxon>
        <taxon>Oryzihumus</taxon>
    </lineage>
</organism>
<dbReference type="SUPFAM" id="SSF50952">
    <property type="entry name" value="Soluble quinoprotein glucose dehydrogenase"/>
    <property type="match status" value="1"/>
</dbReference>
<proteinExistence type="predicted"/>
<dbReference type="InterPro" id="IPR011042">
    <property type="entry name" value="6-blade_b-propeller_TolB-like"/>
</dbReference>
<dbReference type="PANTHER" id="PTHR19328">
    <property type="entry name" value="HEDGEHOG-INTERACTING PROTEIN"/>
    <property type="match status" value="1"/>
</dbReference>
<dbReference type="RefSeq" id="WP_141789055.1">
    <property type="nucleotide sequence ID" value="NZ_BAAAKX010000001.1"/>
</dbReference>
<dbReference type="OrthoDB" id="9770043at2"/>
<dbReference type="Pfam" id="PF07995">
    <property type="entry name" value="GSDH"/>
    <property type="match status" value="1"/>
</dbReference>
<sequence>MRATAAVLVATAVALAGCTSGTPAGPVVSSAPAAAGTSTTPESGSSPDASSLPSPTPSPVSTTTTVATGLSVPWGLALLGDGSALVTERDTARVLLVRPGARPRVLGRVPGVVPGGEGGLLGIALSPHFASDHQLFVYATTAGDNRVLRMSLRDNVLRADRVILSGIPKAGKHNGGRLAFGPDGDLYVTTGDAGFRQNAQDRGSLGGKILRVTADGAPAPGNPFPGSPVWTLGHRNVQGIAWDVHGRMYASEFGQDTWDELNLIRPGANYGWPLVEGIGHRAGFVDPLVQWPTDDASPSGLAIGADGAAYLAALRGECLWRVPLDGGTSAGQPRRLLYRSYGRLRTVVSAPDGRLWLVTGNTFRGSPRPGDDRIVILPTDWFREALP</sequence>
<evidence type="ECO:0000313" key="4">
    <source>
        <dbReference type="EMBL" id="TQL61243.1"/>
    </source>
</evidence>
<feature type="region of interest" description="Disordered" evidence="1">
    <location>
        <begin position="24"/>
        <end position="65"/>
    </location>
</feature>
<evidence type="ECO:0000256" key="2">
    <source>
        <dbReference type="SAM" id="SignalP"/>
    </source>
</evidence>
<dbReference type="InterPro" id="IPR012938">
    <property type="entry name" value="Glc/Sorbosone_DH"/>
</dbReference>
<evidence type="ECO:0000313" key="5">
    <source>
        <dbReference type="Proteomes" id="UP000319514"/>
    </source>
</evidence>
<keyword evidence="2" id="KW-0732">Signal</keyword>
<feature type="chain" id="PRO_5039276844" evidence="2">
    <location>
        <begin position="25"/>
        <end position="387"/>
    </location>
</feature>
<gene>
    <name evidence="4" type="ORF">FB474_2650</name>
</gene>
<dbReference type="EMBL" id="VFOQ01000001">
    <property type="protein sequence ID" value="TQL61243.1"/>
    <property type="molecule type" value="Genomic_DNA"/>
</dbReference>
<dbReference type="Gene3D" id="2.120.10.30">
    <property type="entry name" value="TolB, C-terminal domain"/>
    <property type="match status" value="1"/>
</dbReference>